<evidence type="ECO:0000259" key="1">
    <source>
        <dbReference type="PROSITE" id="PS51704"/>
    </source>
</evidence>
<organism evidence="2 3">
    <name type="scientific">Vulgatibacter incomptus</name>
    <dbReference type="NCBI Taxonomy" id="1391653"/>
    <lineage>
        <taxon>Bacteria</taxon>
        <taxon>Pseudomonadati</taxon>
        <taxon>Myxococcota</taxon>
        <taxon>Myxococcia</taxon>
        <taxon>Myxococcales</taxon>
        <taxon>Cystobacterineae</taxon>
        <taxon>Vulgatibacteraceae</taxon>
        <taxon>Vulgatibacter</taxon>
    </lineage>
</organism>
<dbReference type="KEGG" id="vin:AKJ08_2861"/>
<dbReference type="OrthoDB" id="9787897at2"/>
<proteinExistence type="predicted"/>
<dbReference type="RefSeq" id="WP_050726640.1">
    <property type="nucleotide sequence ID" value="NZ_CP012332.1"/>
</dbReference>
<dbReference type="STRING" id="1391653.AKJ08_2861"/>
<dbReference type="AlphaFoldDB" id="A0A0K1PH75"/>
<feature type="domain" description="GP-PDE" evidence="1">
    <location>
        <begin position="16"/>
        <end position="266"/>
    </location>
</feature>
<evidence type="ECO:0000313" key="2">
    <source>
        <dbReference type="EMBL" id="AKU92474.1"/>
    </source>
</evidence>
<dbReference type="InterPro" id="IPR017946">
    <property type="entry name" value="PLC-like_Pdiesterase_TIM-brl"/>
</dbReference>
<keyword evidence="3" id="KW-1185">Reference proteome</keyword>
<dbReference type="PANTHER" id="PTHR46211:SF14">
    <property type="entry name" value="GLYCEROPHOSPHODIESTER PHOSPHODIESTERASE"/>
    <property type="match status" value="1"/>
</dbReference>
<sequence>MPATSHIRHPLLEPGFRLVAYRGGGGDRPENTLLAFEHAASISEGIVLEVDVQRTCDGVLVAMHDETVDRTTDGRGRVDALTLDELEALDAGFWFQDGQGAYVQRGAGVRVPTLDELLTAHPRALFALDVHTHHREAPRELVKLVEKHQAQGRVVVVSEHTAVVEATRKLRPDWLYSATARQVRARMVLERVRLDWLAPGGPCVVMVPERHAGLQVLSRRLIDVAHERGERVWPWLVETEADAERFMALGVDGFFTPFPSRFNRMTASRQHERTGV</sequence>
<protein>
    <submittedName>
        <fullName evidence="2">Glycerophosphoryl diester phosphodiesterase</fullName>
    </submittedName>
</protein>
<dbReference type="PROSITE" id="PS51704">
    <property type="entry name" value="GP_PDE"/>
    <property type="match status" value="1"/>
</dbReference>
<dbReference type="EMBL" id="CP012332">
    <property type="protein sequence ID" value="AKU92474.1"/>
    <property type="molecule type" value="Genomic_DNA"/>
</dbReference>
<gene>
    <name evidence="2" type="ORF">AKJ08_2861</name>
</gene>
<evidence type="ECO:0000313" key="3">
    <source>
        <dbReference type="Proteomes" id="UP000055590"/>
    </source>
</evidence>
<dbReference type="PATRIC" id="fig|1391653.3.peg.2981"/>
<dbReference type="InterPro" id="IPR030395">
    <property type="entry name" value="GP_PDE_dom"/>
</dbReference>
<dbReference type="PANTHER" id="PTHR46211">
    <property type="entry name" value="GLYCEROPHOSPHORYL DIESTER PHOSPHODIESTERASE"/>
    <property type="match status" value="1"/>
</dbReference>
<dbReference type="Proteomes" id="UP000055590">
    <property type="component" value="Chromosome"/>
</dbReference>
<dbReference type="GO" id="GO:0006629">
    <property type="term" value="P:lipid metabolic process"/>
    <property type="evidence" value="ECO:0007669"/>
    <property type="project" value="InterPro"/>
</dbReference>
<dbReference type="GO" id="GO:0008081">
    <property type="term" value="F:phosphoric diester hydrolase activity"/>
    <property type="evidence" value="ECO:0007669"/>
    <property type="project" value="InterPro"/>
</dbReference>
<dbReference type="SUPFAM" id="SSF51695">
    <property type="entry name" value="PLC-like phosphodiesterases"/>
    <property type="match status" value="1"/>
</dbReference>
<name>A0A0K1PH75_9BACT</name>
<reference evidence="2 3" key="1">
    <citation type="submission" date="2015-08" db="EMBL/GenBank/DDBJ databases">
        <authorList>
            <person name="Babu N.S."/>
            <person name="Beckwith C.J."/>
            <person name="Beseler K.G."/>
            <person name="Brison A."/>
            <person name="Carone J.V."/>
            <person name="Caskin T.P."/>
            <person name="Diamond M."/>
            <person name="Durham M.E."/>
            <person name="Foxe J.M."/>
            <person name="Go M."/>
            <person name="Henderson B.A."/>
            <person name="Jones I.B."/>
            <person name="McGettigan J.A."/>
            <person name="Micheletti S.J."/>
            <person name="Nasrallah M.E."/>
            <person name="Ortiz D."/>
            <person name="Piller C.R."/>
            <person name="Privatt S.R."/>
            <person name="Schneider S.L."/>
            <person name="Sharp S."/>
            <person name="Smith T.C."/>
            <person name="Stanton J.D."/>
            <person name="Ullery H.E."/>
            <person name="Wilson R.J."/>
            <person name="Serrano M.G."/>
            <person name="Buck G."/>
            <person name="Lee V."/>
            <person name="Wang Y."/>
            <person name="Carvalho R."/>
            <person name="Voegtly L."/>
            <person name="Shi R."/>
            <person name="Duckworth R."/>
            <person name="Johnson A."/>
            <person name="Loviza R."/>
            <person name="Walstead R."/>
            <person name="Shah Z."/>
            <person name="Kiflezghi M."/>
            <person name="Wade K."/>
            <person name="Ball S.L."/>
            <person name="Bradley K.W."/>
            <person name="Asai D.J."/>
            <person name="Bowman C.A."/>
            <person name="Russell D.A."/>
            <person name="Pope W.H."/>
            <person name="Jacobs-Sera D."/>
            <person name="Hendrix R.W."/>
            <person name="Hatfull G.F."/>
        </authorList>
    </citation>
    <scope>NUCLEOTIDE SEQUENCE [LARGE SCALE GENOMIC DNA]</scope>
    <source>
        <strain evidence="2 3">DSM 27710</strain>
    </source>
</reference>
<dbReference type="Gene3D" id="3.20.20.190">
    <property type="entry name" value="Phosphatidylinositol (PI) phosphodiesterase"/>
    <property type="match status" value="1"/>
</dbReference>
<dbReference type="Pfam" id="PF03009">
    <property type="entry name" value="GDPD"/>
    <property type="match status" value="1"/>
</dbReference>
<accession>A0A0K1PH75</accession>